<dbReference type="EMBL" id="BT139125">
    <property type="protein sequence ID" value="AFK38920.1"/>
    <property type="molecule type" value="mRNA"/>
</dbReference>
<organism evidence="1">
    <name type="scientific">Medicago truncatula</name>
    <name type="common">Barrel medic</name>
    <name type="synonym">Medicago tribuloides</name>
    <dbReference type="NCBI Taxonomy" id="3880"/>
    <lineage>
        <taxon>Eukaryota</taxon>
        <taxon>Viridiplantae</taxon>
        <taxon>Streptophyta</taxon>
        <taxon>Embryophyta</taxon>
        <taxon>Tracheophyta</taxon>
        <taxon>Spermatophyta</taxon>
        <taxon>Magnoliopsida</taxon>
        <taxon>eudicotyledons</taxon>
        <taxon>Gunneridae</taxon>
        <taxon>Pentapetalae</taxon>
        <taxon>rosids</taxon>
        <taxon>fabids</taxon>
        <taxon>Fabales</taxon>
        <taxon>Fabaceae</taxon>
        <taxon>Papilionoideae</taxon>
        <taxon>50 kb inversion clade</taxon>
        <taxon>NPAAA clade</taxon>
        <taxon>Hologalegina</taxon>
        <taxon>IRL clade</taxon>
        <taxon>Trifolieae</taxon>
        <taxon>Medicago</taxon>
    </lineage>
</organism>
<sequence length="143" mass="16030">MISSWISEDKKPRLTERNLHLICECTRSVSSSNSIGTSILSKFENSSLPIRSSRLNNDILWVFNCNNNTSSELKLFPCFSEIYNINPIVAALEDVSFHLKVAVFSTEMDIGGKHHLGISFFLRELTRGSHGGGSSRVWLRLGL</sequence>
<dbReference type="AlphaFoldDB" id="I3SF78"/>
<evidence type="ECO:0000313" key="1">
    <source>
        <dbReference type="EMBL" id="AFK38920.1"/>
    </source>
</evidence>
<accession>I3SF78</accession>
<proteinExistence type="evidence at transcript level"/>
<protein>
    <submittedName>
        <fullName evidence="1">Uncharacterized protein</fullName>
    </submittedName>
</protein>
<name>I3SF78_MEDTR</name>
<reference evidence="1" key="1">
    <citation type="submission" date="2012-05" db="EMBL/GenBank/DDBJ databases">
        <authorList>
            <person name="Krishnakumar V."/>
            <person name="Cheung F."/>
            <person name="Xiao Y."/>
            <person name="Chan A."/>
            <person name="Moskal W.A."/>
            <person name="Town C.D."/>
        </authorList>
    </citation>
    <scope>NUCLEOTIDE SEQUENCE</scope>
</reference>